<keyword evidence="2" id="KW-1185">Reference proteome</keyword>
<name>A0A835VQ17_CHLIN</name>
<reference evidence="1" key="1">
    <citation type="journal article" date="2020" name="bioRxiv">
        <title>Comparative genomics of Chlamydomonas.</title>
        <authorList>
            <person name="Craig R.J."/>
            <person name="Hasan A.R."/>
            <person name="Ness R.W."/>
            <person name="Keightley P.D."/>
        </authorList>
    </citation>
    <scope>NUCLEOTIDE SEQUENCE</scope>
    <source>
        <strain evidence="1">SAG 7.73</strain>
    </source>
</reference>
<dbReference type="Proteomes" id="UP000650467">
    <property type="component" value="Unassembled WGS sequence"/>
</dbReference>
<proteinExistence type="predicted"/>
<protein>
    <submittedName>
        <fullName evidence="1">Uncharacterized protein</fullName>
    </submittedName>
</protein>
<sequence length="252" mass="27492">MATESVKLKPRPELTKNAVTFLSVSAVKTLADSLQNPFLPSVARTVSEAADAWVQELNQQAEAADDGNVAGGAAEVAPVDRAARKPPLDEHMLIMCDTHMGVAGLYLLEIDSKYLKIGYSDGGYKKRMVAARKQFDGVLKLDTIIPCIAAKTVDDRIKVDPQLQRYHVAIGSPPSEETYNIHAGGIAKKDLIKKVLEIKDSVMNNSTLTIEMAKVNLNSKKLDTSVKLAELANSKLRLEIKKLELQAKLQAK</sequence>
<organism evidence="1 2">
    <name type="scientific">Chlamydomonas incerta</name>
    <dbReference type="NCBI Taxonomy" id="51695"/>
    <lineage>
        <taxon>Eukaryota</taxon>
        <taxon>Viridiplantae</taxon>
        <taxon>Chlorophyta</taxon>
        <taxon>core chlorophytes</taxon>
        <taxon>Chlorophyceae</taxon>
        <taxon>CS clade</taxon>
        <taxon>Chlamydomonadales</taxon>
        <taxon>Chlamydomonadaceae</taxon>
        <taxon>Chlamydomonas</taxon>
    </lineage>
</organism>
<dbReference type="AlphaFoldDB" id="A0A835VQ17"/>
<gene>
    <name evidence="1" type="ORF">HXX76_014150</name>
</gene>
<dbReference type="EMBL" id="JAEHOC010000060">
    <property type="protein sequence ID" value="KAG2424992.1"/>
    <property type="molecule type" value="Genomic_DNA"/>
</dbReference>
<comment type="caution">
    <text evidence="1">The sequence shown here is derived from an EMBL/GenBank/DDBJ whole genome shotgun (WGS) entry which is preliminary data.</text>
</comment>
<accession>A0A835VQ17</accession>
<evidence type="ECO:0000313" key="1">
    <source>
        <dbReference type="EMBL" id="KAG2424992.1"/>
    </source>
</evidence>
<evidence type="ECO:0000313" key="2">
    <source>
        <dbReference type="Proteomes" id="UP000650467"/>
    </source>
</evidence>